<sequence length="133" mass="14663">MSASASASFSSTTTSHLRTLPSPPPPPSLRFTPTLRENRKQVTPTSTLIRKSNLCSWRSGRFVVKSQTTSAPASSDSVTVTPVPSQMKAWVYGEYGRVDVLKFDLNEKKPKFSEKEKGGKTIGLFLIKNAMQR</sequence>
<comment type="caution">
    <text evidence="2">The sequence shown here is derived from an EMBL/GenBank/DDBJ whole genome shotgun (WGS) entry which is preliminary data.</text>
</comment>
<reference evidence="2" key="1">
    <citation type="submission" date="2023-10" db="EMBL/GenBank/DDBJ databases">
        <title>Chromosome-level genome of the transformable northern wattle, Acacia crassicarpa.</title>
        <authorList>
            <person name="Massaro I."/>
            <person name="Sinha N.R."/>
            <person name="Poethig S."/>
            <person name="Leichty A.R."/>
        </authorList>
    </citation>
    <scope>NUCLEOTIDE SEQUENCE</scope>
    <source>
        <strain evidence="2">Acra3RX</strain>
        <tissue evidence="2">Leaf</tissue>
    </source>
</reference>
<dbReference type="EMBL" id="JAWXYG010000009">
    <property type="protein sequence ID" value="KAK4263225.1"/>
    <property type="molecule type" value="Genomic_DNA"/>
</dbReference>
<evidence type="ECO:0000313" key="3">
    <source>
        <dbReference type="Proteomes" id="UP001293593"/>
    </source>
</evidence>
<dbReference type="AlphaFoldDB" id="A0AAE1K3Q3"/>
<feature type="compositionally biased region" description="Low complexity" evidence="1">
    <location>
        <begin position="1"/>
        <end position="20"/>
    </location>
</feature>
<name>A0AAE1K3Q3_9FABA</name>
<protein>
    <submittedName>
        <fullName evidence="2">Uncharacterized protein</fullName>
    </submittedName>
</protein>
<keyword evidence="3" id="KW-1185">Reference proteome</keyword>
<organism evidence="2 3">
    <name type="scientific">Acacia crassicarpa</name>
    <name type="common">northern wattle</name>
    <dbReference type="NCBI Taxonomy" id="499986"/>
    <lineage>
        <taxon>Eukaryota</taxon>
        <taxon>Viridiplantae</taxon>
        <taxon>Streptophyta</taxon>
        <taxon>Embryophyta</taxon>
        <taxon>Tracheophyta</taxon>
        <taxon>Spermatophyta</taxon>
        <taxon>Magnoliopsida</taxon>
        <taxon>eudicotyledons</taxon>
        <taxon>Gunneridae</taxon>
        <taxon>Pentapetalae</taxon>
        <taxon>rosids</taxon>
        <taxon>fabids</taxon>
        <taxon>Fabales</taxon>
        <taxon>Fabaceae</taxon>
        <taxon>Caesalpinioideae</taxon>
        <taxon>mimosoid clade</taxon>
        <taxon>Acacieae</taxon>
        <taxon>Acacia</taxon>
    </lineage>
</organism>
<dbReference type="Proteomes" id="UP001293593">
    <property type="component" value="Unassembled WGS sequence"/>
</dbReference>
<proteinExistence type="predicted"/>
<evidence type="ECO:0000256" key="1">
    <source>
        <dbReference type="SAM" id="MobiDB-lite"/>
    </source>
</evidence>
<gene>
    <name evidence="2" type="ORF">QN277_028669</name>
</gene>
<feature type="region of interest" description="Disordered" evidence="1">
    <location>
        <begin position="1"/>
        <end position="45"/>
    </location>
</feature>
<evidence type="ECO:0000313" key="2">
    <source>
        <dbReference type="EMBL" id="KAK4263225.1"/>
    </source>
</evidence>
<accession>A0AAE1K3Q3</accession>